<evidence type="ECO:0000256" key="1">
    <source>
        <dbReference type="SAM" id="MobiDB-lite"/>
    </source>
</evidence>
<accession>A0ABY7U8W0</accession>
<dbReference type="Pfam" id="PF00702">
    <property type="entry name" value="Hydrolase"/>
    <property type="match status" value="1"/>
</dbReference>
<feature type="compositionally biased region" description="Low complexity" evidence="1">
    <location>
        <begin position="1"/>
        <end position="18"/>
    </location>
</feature>
<sequence>MSHSTPTSPQSPGTPAPSELSESSGDFAPAAIFWDMDGTLVNSEPLWGEAMYYLASLMGHSLTPDERAQTIGAAFPDMLRYMARISGVELTDADAAYYKAQLFSKIKDLFAQRLTMFPGVRVLLAELRRAGLPMLVTTNTQREVADSAITAIGREFFTDTICGDEVPQGKPAPDMYLEAARRVGAEPQQCLVFEDSTAGMTAALAAGCRVIGLPETDDISVPDGAVPITSLRGSAHRHLDGATAADVFAWFERLPAFRG</sequence>
<dbReference type="RefSeq" id="WP_022861993.1">
    <property type="nucleotide sequence ID" value="NZ_ATVG01000001.1"/>
</dbReference>
<evidence type="ECO:0000313" key="2">
    <source>
        <dbReference type="EMBL" id="WCZ32520.1"/>
    </source>
</evidence>
<feature type="region of interest" description="Disordered" evidence="1">
    <location>
        <begin position="1"/>
        <end position="23"/>
    </location>
</feature>
<dbReference type="Gene3D" id="1.10.150.240">
    <property type="entry name" value="Putative phosphatase, domain 2"/>
    <property type="match status" value="1"/>
</dbReference>
<dbReference type="Proteomes" id="UP001220064">
    <property type="component" value="Chromosome"/>
</dbReference>
<dbReference type="SUPFAM" id="SSF56784">
    <property type="entry name" value="HAD-like"/>
    <property type="match status" value="1"/>
</dbReference>
<dbReference type="PRINTS" id="PR00413">
    <property type="entry name" value="HADHALOGNASE"/>
</dbReference>
<dbReference type="Gene3D" id="3.40.50.1000">
    <property type="entry name" value="HAD superfamily/HAD-like"/>
    <property type="match status" value="1"/>
</dbReference>
<dbReference type="PANTHER" id="PTHR18901:SF38">
    <property type="entry name" value="PSEUDOURIDINE-5'-PHOSPHATASE"/>
    <property type="match status" value="1"/>
</dbReference>
<protein>
    <submittedName>
        <fullName evidence="2">Phosphorylated carbohydrates phosphatase</fullName>
        <ecNumber evidence="2">3.1.3.-</ecNumber>
    </submittedName>
</protein>
<gene>
    <name evidence="2" type="ORF">CMASS_05390</name>
</gene>
<dbReference type="EMBL" id="CP063189">
    <property type="protein sequence ID" value="WCZ32520.1"/>
    <property type="molecule type" value="Genomic_DNA"/>
</dbReference>
<organism evidence="2 3">
    <name type="scientific">Corynebacterium massiliense DSM 45435</name>
    <dbReference type="NCBI Taxonomy" id="1121364"/>
    <lineage>
        <taxon>Bacteria</taxon>
        <taxon>Bacillati</taxon>
        <taxon>Actinomycetota</taxon>
        <taxon>Actinomycetes</taxon>
        <taxon>Mycobacteriales</taxon>
        <taxon>Corynebacteriaceae</taxon>
        <taxon>Corynebacterium</taxon>
    </lineage>
</organism>
<dbReference type="InterPro" id="IPR006439">
    <property type="entry name" value="HAD-SF_hydro_IA"/>
</dbReference>
<dbReference type="NCBIfam" id="TIGR01509">
    <property type="entry name" value="HAD-SF-IA-v3"/>
    <property type="match status" value="1"/>
</dbReference>
<dbReference type="PANTHER" id="PTHR18901">
    <property type="entry name" value="2-DEOXYGLUCOSE-6-PHOSPHATE PHOSPHATASE 2"/>
    <property type="match status" value="1"/>
</dbReference>
<dbReference type="SFLD" id="SFLDS00003">
    <property type="entry name" value="Haloacid_Dehalogenase"/>
    <property type="match status" value="1"/>
</dbReference>
<keyword evidence="3" id="KW-1185">Reference proteome</keyword>
<dbReference type="InterPro" id="IPR023198">
    <property type="entry name" value="PGP-like_dom2"/>
</dbReference>
<dbReference type="EC" id="3.1.3.-" evidence="2"/>
<dbReference type="GO" id="GO:0016787">
    <property type="term" value="F:hydrolase activity"/>
    <property type="evidence" value="ECO:0007669"/>
    <property type="project" value="UniProtKB-KW"/>
</dbReference>
<reference evidence="2 3" key="1">
    <citation type="submission" date="2020-10" db="EMBL/GenBank/DDBJ databases">
        <title>Complete genome sequence of Corynebacterium massiliense DSM 45435, type strain of Corynebacterium massiliense.</title>
        <authorList>
            <person name="Busche T."/>
            <person name="Kalinowski J."/>
            <person name="Ruckert C."/>
        </authorList>
    </citation>
    <scope>NUCLEOTIDE SEQUENCE [LARGE SCALE GENOMIC DNA]</scope>
    <source>
        <strain evidence="2 3">DSM 45435</strain>
    </source>
</reference>
<dbReference type="InterPro" id="IPR023214">
    <property type="entry name" value="HAD_sf"/>
</dbReference>
<dbReference type="SFLD" id="SFLDG01135">
    <property type="entry name" value="C1.5.6:_HAD__Beta-PGM__Phospha"/>
    <property type="match status" value="1"/>
</dbReference>
<evidence type="ECO:0000313" key="3">
    <source>
        <dbReference type="Proteomes" id="UP001220064"/>
    </source>
</evidence>
<dbReference type="InterPro" id="IPR036412">
    <property type="entry name" value="HAD-like_sf"/>
</dbReference>
<proteinExistence type="predicted"/>
<keyword evidence="2" id="KW-0378">Hydrolase</keyword>
<name>A0ABY7U8W0_9CORY</name>
<dbReference type="SFLD" id="SFLDG01129">
    <property type="entry name" value="C1.5:_HAD__Beta-PGM__Phosphata"/>
    <property type="match status" value="1"/>
</dbReference>
<dbReference type="CDD" id="cd07505">
    <property type="entry name" value="HAD_BPGM-like"/>
    <property type="match status" value="1"/>
</dbReference>